<gene>
    <name evidence="2" type="ORF">LPAF129_05370</name>
</gene>
<dbReference type="InterPro" id="IPR048375">
    <property type="entry name" value="YtxK-like_N"/>
</dbReference>
<name>A0ABQ5JH78_9LACO</name>
<organism evidence="2 3">
    <name type="scientific">Ligilactobacillus pabuli</name>
    <dbReference type="NCBI Taxonomy" id="2886039"/>
    <lineage>
        <taxon>Bacteria</taxon>
        <taxon>Bacillati</taxon>
        <taxon>Bacillota</taxon>
        <taxon>Bacilli</taxon>
        <taxon>Lactobacillales</taxon>
        <taxon>Lactobacillaceae</taxon>
        <taxon>Ligilactobacillus</taxon>
    </lineage>
</organism>
<sequence>MKLEEIKATYELLEQGIQLILADTDLSYLDAFVRLADDLLSDGEVYQADDLTAETVEQLTELYQKIDLRQFAKEEVRQVVQLVLLKSYRQEKIQANHQMTPDSIGVLLEYLVEKITQPDQKLEFLDITVGTGNLLATVMNRLEANGWKSLHGVGVDNDDTLLAIASLAAQFEDQNLDLYHQDAIDDLPVANVDVVVSDLPVGYYPLDERVQDFATHAKEGHSYVHHLLIEQALNALRPGGFGLFVIPRGLFESAEAQSLIKQIQAVGYLQGLLNLPEELFASKQSQKSILLLQKKDSNAQQVQQVLLGDFPSFKDQAEFGGFLTQIEQWIAAEKLGLKK</sequence>
<keyword evidence="3" id="KW-1185">Reference proteome</keyword>
<dbReference type="EMBL" id="BQXH01000003">
    <property type="protein sequence ID" value="GKS80852.1"/>
    <property type="molecule type" value="Genomic_DNA"/>
</dbReference>
<dbReference type="PIRSF" id="PIRSF026567">
    <property type="entry name" value="Adenine_mtase_bact_prd"/>
    <property type="match status" value="1"/>
</dbReference>
<evidence type="ECO:0000259" key="1">
    <source>
        <dbReference type="Pfam" id="PF21106"/>
    </source>
</evidence>
<dbReference type="Gene3D" id="3.40.50.150">
    <property type="entry name" value="Vaccinia Virus protein VP39"/>
    <property type="match status" value="1"/>
</dbReference>
<dbReference type="InterPro" id="IPR029063">
    <property type="entry name" value="SAM-dependent_MTases_sf"/>
</dbReference>
<dbReference type="Gene3D" id="1.10.150.470">
    <property type="match status" value="1"/>
</dbReference>
<keyword evidence="2" id="KW-0489">Methyltransferase</keyword>
<keyword evidence="2" id="KW-0808">Transferase</keyword>
<protein>
    <submittedName>
        <fullName evidence="2">DNA methyltransferase</fullName>
    </submittedName>
</protein>
<feature type="domain" description="YtxK-like N-terminal helical" evidence="1">
    <location>
        <begin position="10"/>
        <end position="87"/>
    </location>
</feature>
<evidence type="ECO:0000313" key="3">
    <source>
        <dbReference type="Proteomes" id="UP001055149"/>
    </source>
</evidence>
<dbReference type="SUPFAM" id="SSF53335">
    <property type="entry name" value="S-adenosyl-L-methionine-dependent methyltransferases"/>
    <property type="match status" value="1"/>
</dbReference>
<dbReference type="GO" id="GO:0032259">
    <property type="term" value="P:methylation"/>
    <property type="evidence" value="ECO:0007669"/>
    <property type="project" value="UniProtKB-KW"/>
</dbReference>
<dbReference type="GO" id="GO:0008168">
    <property type="term" value="F:methyltransferase activity"/>
    <property type="evidence" value="ECO:0007669"/>
    <property type="project" value="UniProtKB-KW"/>
</dbReference>
<accession>A0ABQ5JH78</accession>
<dbReference type="PANTHER" id="PTHR41313">
    <property type="entry name" value="ADENINE-SPECIFIC METHYLTRANSFERASE"/>
    <property type="match status" value="1"/>
</dbReference>
<dbReference type="InterPro" id="IPR052933">
    <property type="entry name" value="DNA_Protect_Modify"/>
</dbReference>
<dbReference type="InterPro" id="IPR016843">
    <property type="entry name" value="S-AdoMet-dep_Ade-MeTrfase_prd"/>
</dbReference>
<dbReference type="CDD" id="cd02440">
    <property type="entry name" value="AdoMet_MTases"/>
    <property type="match status" value="1"/>
</dbReference>
<dbReference type="Proteomes" id="UP001055149">
    <property type="component" value="Unassembled WGS sequence"/>
</dbReference>
<reference evidence="2" key="1">
    <citation type="journal article" date="2022" name="Int. J. Syst. Evol. Microbiol.">
        <title>A novel species of lactic acid bacteria, Ligilactobacillus pabuli sp. nov., isolated from alfalfa silage.</title>
        <authorList>
            <person name="Tohno M."/>
            <person name="Tanizawa Y."/>
            <person name="Sawada H."/>
            <person name="Sakamoto M."/>
            <person name="Ohkuma M."/>
            <person name="Kobayashi H."/>
        </authorList>
    </citation>
    <scope>NUCLEOTIDE SEQUENCE</scope>
    <source>
        <strain evidence="2">AF129</strain>
    </source>
</reference>
<evidence type="ECO:0000313" key="2">
    <source>
        <dbReference type="EMBL" id="GKS80852.1"/>
    </source>
</evidence>
<dbReference type="Pfam" id="PF21106">
    <property type="entry name" value="YtxK_like"/>
    <property type="match status" value="1"/>
</dbReference>
<comment type="caution">
    <text evidence="2">The sequence shown here is derived from an EMBL/GenBank/DDBJ whole genome shotgun (WGS) entry which is preliminary data.</text>
</comment>
<dbReference type="PANTHER" id="PTHR41313:SF1">
    <property type="entry name" value="DNA METHYLASE ADENINE-SPECIFIC DOMAIN-CONTAINING PROTEIN"/>
    <property type="match status" value="1"/>
</dbReference>
<proteinExistence type="predicted"/>